<comment type="caution">
    <text evidence="1">The sequence shown here is derived from an EMBL/GenBank/DDBJ whole genome shotgun (WGS) entry which is preliminary data.</text>
</comment>
<sequence>MNRAFNFSTKVATSINRCNSKSNNKISQSVSYNFINKPTTTSSTTSASTTQPSFTLPTSCNSNSSQSNLNSFKSKSQTIGKFSSNLLGSLLFEFQAYPIDANSIMTIFDSITLISRSSKSGLVSNDIKSKYNSSGMIFGDNKVSSVNCGACGDYGGDQSSWFNDNNQSSWLNGDGDCGCN</sequence>
<name>A0AAN7U3P2_9MYCE</name>
<protein>
    <submittedName>
        <fullName evidence="1">Uncharacterized protein</fullName>
    </submittedName>
</protein>
<organism evidence="1 2">
    <name type="scientific">Dictyostelium firmibasis</name>
    <dbReference type="NCBI Taxonomy" id="79012"/>
    <lineage>
        <taxon>Eukaryota</taxon>
        <taxon>Amoebozoa</taxon>
        <taxon>Evosea</taxon>
        <taxon>Eumycetozoa</taxon>
        <taxon>Dictyostelia</taxon>
        <taxon>Dictyosteliales</taxon>
        <taxon>Dictyosteliaceae</taxon>
        <taxon>Dictyostelium</taxon>
    </lineage>
</organism>
<gene>
    <name evidence="1" type="ORF">RB653_001232</name>
</gene>
<dbReference type="Proteomes" id="UP001344447">
    <property type="component" value="Unassembled WGS sequence"/>
</dbReference>
<evidence type="ECO:0000313" key="1">
    <source>
        <dbReference type="EMBL" id="KAK5581202.1"/>
    </source>
</evidence>
<evidence type="ECO:0000313" key="2">
    <source>
        <dbReference type="Proteomes" id="UP001344447"/>
    </source>
</evidence>
<dbReference type="AlphaFoldDB" id="A0AAN7U3P2"/>
<accession>A0AAN7U3P2</accession>
<proteinExistence type="predicted"/>
<keyword evidence="2" id="KW-1185">Reference proteome</keyword>
<reference evidence="1 2" key="1">
    <citation type="submission" date="2023-11" db="EMBL/GenBank/DDBJ databases">
        <title>Dfirmibasis_genome.</title>
        <authorList>
            <person name="Edelbroek B."/>
            <person name="Kjellin J."/>
            <person name="Jerlstrom-Hultqvist J."/>
            <person name="Soderbom F."/>
        </authorList>
    </citation>
    <scope>NUCLEOTIDE SEQUENCE [LARGE SCALE GENOMIC DNA]</scope>
    <source>
        <strain evidence="1 2">TNS-C-14</strain>
    </source>
</reference>
<dbReference type="EMBL" id="JAVFKY010000002">
    <property type="protein sequence ID" value="KAK5581202.1"/>
    <property type="molecule type" value="Genomic_DNA"/>
</dbReference>